<dbReference type="Proteomes" id="UP001219525">
    <property type="component" value="Unassembled WGS sequence"/>
</dbReference>
<accession>A0AAD6VCL2</accession>
<evidence type="ECO:0000313" key="2">
    <source>
        <dbReference type="Proteomes" id="UP001219525"/>
    </source>
</evidence>
<name>A0AAD6VCL2_9AGAR</name>
<evidence type="ECO:0000313" key="1">
    <source>
        <dbReference type="EMBL" id="KAJ7205828.1"/>
    </source>
</evidence>
<sequence>MNRFLGYLVELEPLIDGFSNISDPSLLQSTVAKNADFLLPFREHGPSRTQARGPSRTFDPSHAKTRTGLFNGLLFRGITFSSEFGRQPAANFHDSPSAFTAACAQYPDAASDFFCNPYAYSRRKSKRNVSLVGEYWAAVMERGHGQTWETMANAAKFSFTDCYKFLSGGRPGHFKEIGSLAGFLLAADFVYAGVVAAPTAEEVGTIIRDINKGAVKGLEVLHLITPRTRGSKRGYRMADVEEVRAKFVRLYKFLDQKLTDAQKVRMVFDAIMVENGLCKITRVVGGKIYVL</sequence>
<protein>
    <submittedName>
        <fullName evidence="1">Uncharacterized protein</fullName>
    </submittedName>
</protein>
<dbReference type="AlphaFoldDB" id="A0AAD6VCL2"/>
<proteinExistence type="predicted"/>
<keyword evidence="2" id="KW-1185">Reference proteome</keyword>
<comment type="caution">
    <text evidence="1">The sequence shown here is derived from an EMBL/GenBank/DDBJ whole genome shotgun (WGS) entry which is preliminary data.</text>
</comment>
<gene>
    <name evidence="1" type="ORF">GGX14DRAFT_367739</name>
</gene>
<organism evidence="1 2">
    <name type="scientific">Mycena pura</name>
    <dbReference type="NCBI Taxonomy" id="153505"/>
    <lineage>
        <taxon>Eukaryota</taxon>
        <taxon>Fungi</taxon>
        <taxon>Dikarya</taxon>
        <taxon>Basidiomycota</taxon>
        <taxon>Agaricomycotina</taxon>
        <taxon>Agaricomycetes</taxon>
        <taxon>Agaricomycetidae</taxon>
        <taxon>Agaricales</taxon>
        <taxon>Marasmiineae</taxon>
        <taxon>Mycenaceae</taxon>
        <taxon>Mycena</taxon>
    </lineage>
</organism>
<dbReference type="EMBL" id="JARJCW010000042">
    <property type="protein sequence ID" value="KAJ7205828.1"/>
    <property type="molecule type" value="Genomic_DNA"/>
</dbReference>
<reference evidence="1" key="1">
    <citation type="submission" date="2023-03" db="EMBL/GenBank/DDBJ databases">
        <title>Massive genome expansion in bonnet fungi (Mycena s.s.) driven by repeated elements and novel gene families across ecological guilds.</title>
        <authorList>
            <consortium name="Lawrence Berkeley National Laboratory"/>
            <person name="Harder C.B."/>
            <person name="Miyauchi S."/>
            <person name="Viragh M."/>
            <person name="Kuo A."/>
            <person name="Thoen E."/>
            <person name="Andreopoulos B."/>
            <person name="Lu D."/>
            <person name="Skrede I."/>
            <person name="Drula E."/>
            <person name="Henrissat B."/>
            <person name="Morin E."/>
            <person name="Kohler A."/>
            <person name="Barry K."/>
            <person name="LaButti K."/>
            <person name="Morin E."/>
            <person name="Salamov A."/>
            <person name="Lipzen A."/>
            <person name="Mereny Z."/>
            <person name="Hegedus B."/>
            <person name="Baldrian P."/>
            <person name="Stursova M."/>
            <person name="Weitz H."/>
            <person name="Taylor A."/>
            <person name="Grigoriev I.V."/>
            <person name="Nagy L.G."/>
            <person name="Martin F."/>
            <person name="Kauserud H."/>
        </authorList>
    </citation>
    <scope>NUCLEOTIDE SEQUENCE</scope>
    <source>
        <strain evidence="1">9144</strain>
    </source>
</reference>